<proteinExistence type="predicted"/>
<evidence type="ECO:0000313" key="1">
    <source>
        <dbReference type="EMBL" id="KAL0188413.1"/>
    </source>
</evidence>
<dbReference type="PANTHER" id="PTHR46673">
    <property type="entry name" value="4F2 CELL-SURFACE ANTIGEN HEAVY CHAIN"/>
    <property type="match status" value="1"/>
</dbReference>
<feature type="non-terminal residue" evidence="1">
    <location>
        <position position="1"/>
    </location>
</feature>
<organism evidence="1 2">
    <name type="scientific">Cirrhinus mrigala</name>
    <name type="common">Mrigala</name>
    <dbReference type="NCBI Taxonomy" id="683832"/>
    <lineage>
        <taxon>Eukaryota</taxon>
        <taxon>Metazoa</taxon>
        <taxon>Chordata</taxon>
        <taxon>Craniata</taxon>
        <taxon>Vertebrata</taxon>
        <taxon>Euteleostomi</taxon>
        <taxon>Actinopterygii</taxon>
        <taxon>Neopterygii</taxon>
        <taxon>Teleostei</taxon>
        <taxon>Ostariophysi</taxon>
        <taxon>Cypriniformes</taxon>
        <taxon>Cyprinidae</taxon>
        <taxon>Labeoninae</taxon>
        <taxon>Labeonini</taxon>
        <taxon>Cirrhinus</taxon>
    </lineage>
</organism>
<dbReference type="Gene3D" id="2.60.40.1180">
    <property type="entry name" value="Golgi alpha-mannosidase II"/>
    <property type="match status" value="1"/>
</dbReference>
<dbReference type="SUPFAM" id="SSF51011">
    <property type="entry name" value="Glycosyl hydrolase domain"/>
    <property type="match status" value="1"/>
</dbReference>
<name>A0ABD0QQV0_CIRMR</name>
<accession>A0ABD0QQV0</accession>
<dbReference type="InterPro" id="IPR042280">
    <property type="entry name" value="SLC3A2"/>
</dbReference>
<sequence length="108" mass="12038">SIQEERTAVRDFFKALSDLRGKERSLLHGEYISLYSSPTSLAFLRLWDQSERFLVALNWGSDSVTMKLTNSDLPAEALVRISTDTKNLAVDSKLGPKEAVLLSYGFPG</sequence>
<dbReference type="Proteomes" id="UP001529510">
    <property type="component" value="Unassembled WGS sequence"/>
</dbReference>
<gene>
    <name evidence="1" type="ORF">M9458_015512</name>
</gene>
<evidence type="ECO:0000313" key="2">
    <source>
        <dbReference type="Proteomes" id="UP001529510"/>
    </source>
</evidence>
<dbReference type="AlphaFoldDB" id="A0ABD0QQV0"/>
<dbReference type="InterPro" id="IPR013780">
    <property type="entry name" value="Glyco_hydro_b"/>
</dbReference>
<dbReference type="PANTHER" id="PTHR46673:SF3">
    <property type="entry name" value="SOLUTE CARRIER FAMILY 3 (AMINO ACID TRANSPORTER HEAVY CHAIN), MEMBER 2A-RELATED"/>
    <property type="match status" value="1"/>
</dbReference>
<comment type="caution">
    <text evidence="1">The sequence shown here is derived from an EMBL/GenBank/DDBJ whole genome shotgun (WGS) entry which is preliminary data.</text>
</comment>
<protein>
    <recommendedName>
        <fullName evidence="3">Solute carrier family 3 member 2</fullName>
    </recommendedName>
</protein>
<keyword evidence="2" id="KW-1185">Reference proteome</keyword>
<reference evidence="1 2" key="1">
    <citation type="submission" date="2024-05" db="EMBL/GenBank/DDBJ databases">
        <title>Genome sequencing and assembly of Indian major carp, Cirrhinus mrigala (Hamilton, 1822).</title>
        <authorList>
            <person name="Mohindra V."/>
            <person name="Chowdhury L.M."/>
            <person name="Lal K."/>
            <person name="Jena J.K."/>
        </authorList>
    </citation>
    <scope>NUCLEOTIDE SEQUENCE [LARGE SCALE GENOMIC DNA]</scope>
    <source>
        <strain evidence="1">CM1030</strain>
        <tissue evidence="1">Blood</tissue>
    </source>
</reference>
<evidence type="ECO:0008006" key="3">
    <source>
        <dbReference type="Google" id="ProtNLM"/>
    </source>
</evidence>
<dbReference type="EMBL" id="JAMKFB020000007">
    <property type="protein sequence ID" value="KAL0188413.1"/>
    <property type="molecule type" value="Genomic_DNA"/>
</dbReference>